<dbReference type="Gene3D" id="3.40.630.30">
    <property type="match status" value="1"/>
</dbReference>
<organism evidence="2 3">
    <name type="scientific">Halogeometricum rufum</name>
    <dbReference type="NCBI Taxonomy" id="553469"/>
    <lineage>
        <taxon>Archaea</taxon>
        <taxon>Methanobacteriati</taxon>
        <taxon>Methanobacteriota</taxon>
        <taxon>Stenosarchaea group</taxon>
        <taxon>Halobacteria</taxon>
        <taxon>Halobacteriales</taxon>
        <taxon>Haloferacaceae</taxon>
        <taxon>Halogeometricum</taxon>
    </lineage>
</organism>
<evidence type="ECO:0000259" key="1">
    <source>
        <dbReference type="PROSITE" id="PS51186"/>
    </source>
</evidence>
<dbReference type="PANTHER" id="PTHR43441">
    <property type="entry name" value="RIBOSOMAL-PROTEIN-SERINE ACETYLTRANSFERASE"/>
    <property type="match status" value="1"/>
</dbReference>
<dbReference type="GO" id="GO:0008999">
    <property type="term" value="F:protein-N-terminal-alanine acetyltransferase activity"/>
    <property type="evidence" value="ECO:0007669"/>
    <property type="project" value="TreeGrafter"/>
</dbReference>
<reference evidence="3" key="1">
    <citation type="submission" date="2016-10" db="EMBL/GenBank/DDBJ databases">
        <authorList>
            <person name="Varghese N."/>
            <person name="Submissions S."/>
        </authorList>
    </citation>
    <scope>NUCLEOTIDE SEQUENCE [LARGE SCALE GENOMIC DNA]</scope>
    <source>
        <strain evidence="3">CGMCC 1.7736</strain>
    </source>
</reference>
<sequence length="209" mass="23164">MATSDLFPAVVETGRLRLERAGRDTVGVRELYRVASGEDAAETFEHVPFSPHETPKEAFDFLRGCEERWAEAESAEYAIRLPDTGEFVGVGALEFDWDRDVAEPGIWLRKRFWGRGYSGERARALLTLAFDRLDVGLVAVGVAAGNEKSRRAVEKYVADAGGRFEGVVRRGLPFTDGDVRDEARYTVSQAEWRDAGGADDSVTFVETLP</sequence>
<dbReference type="InterPro" id="IPR016181">
    <property type="entry name" value="Acyl_CoA_acyltransferase"/>
</dbReference>
<keyword evidence="2" id="KW-0808">Transferase</keyword>
<dbReference type="AlphaFoldDB" id="A0A1I6HSI2"/>
<dbReference type="STRING" id="553469.SAMN04487947_2423"/>
<dbReference type="SUPFAM" id="SSF55729">
    <property type="entry name" value="Acyl-CoA N-acyltransferases (Nat)"/>
    <property type="match status" value="1"/>
</dbReference>
<dbReference type="InterPro" id="IPR000182">
    <property type="entry name" value="GNAT_dom"/>
</dbReference>
<accession>A0A1I6HSI2</accession>
<gene>
    <name evidence="2" type="ORF">SAMN04487947_2423</name>
</gene>
<dbReference type="InterPro" id="IPR051908">
    <property type="entry name" value="Ribosomal_N-acetyltransferase"/>
</dbReference>
<dbReference type="OrthoDB" id="120213at2157"/>
<dbReference type="PANTHER" id="PTHR43441:SF11">
    <property type="entry name" value="RIBOSOMAL-PROTEIN-SERINE ACETYLTRANSFERASE"/>
    <property type="match status" value="1"/>
</dbReference>
<dbReference type="Proteomes" id="UP000198531">
    <property type="component" value="Unassembled WGS sequence"/>
</dbReference>
<feature type="domain" description="N-acetyltransferase" evidence="1">
    <location>
        <begin position="14"/>
        <end position="186"/>
    </location>
</feature>
<dbReference type="EMBL" id="FOYT01000002">
    <property type="protein sequence ID" value="SFR57383.1"/>
    <property type="molecule type" value="Genomic_DNA"/>
</dbReference>
<name>A0A1I6HSI2_9EURY</name>
<keyword evidence="3" id="KW-1185">Reference proteome</keyword>
<proteinExistence type="predicted"/>
<evidence type="ECO:0000313" key="2">
    <source>
        <dbReference type="EMBL" id="SFR57383.1"/>
    </source>
</evidence>
<evidence type="ECO:0000313" key="3">
    <source>
        <dbReference type="Proteomes" id="UP000198531"/>
    </source>
</evidence>
<protein>
    <submittedName>
        <fullName evidence="2">Protein N-acetyltransferase, RimJ/RimL family</fullName>
    </submittedName>
</protein>
<dbReference type="Pfam" id="PF13302">
    <property type="entry name" value="Acetyltransf_3"/>
    <property type="match status" value="1"/>
</dbReference>
<dbReference type="PROSITE" id="PS51186">
    <property type="entry name" value="GNAT"/>
    <property type="match status" value="1"/>
</dbReference>
<dbReference type="GO" id="GO:0005737">
    <property type="term" value="C:cytoplasm"/>
    <property type="evidence" value="ECO:0007669"/>
    <property type="project" value="TreeGrafter"/>
</dbReference>
<dbReference type="GO" id="GO:1990189">
    <property type="term" value="F:protein N-terminal-serine acetyltransferase activity"/>
    <property type="evidence" value="ECO:0007669"/>
    <property type="project" value="TreeGrafter"/>
</dbReference>
<dbReference type="RefSeq" id="WP_089807940.1">
    <property type="nucleotide sequence ID" value="NZ_FOYT01000002.1"/>
</dbReference>